<accession>A0ABW0UI14</accession>
<proteinExistence type="predicted"/>
<evidence type="ECO:0000313" key="3">
    <source>
        <dbReference type="Proteomes" id="UP001596154"/>
    </source>
</evidence>
<evidence type="ECO:0000313" key="2">
    <source>
        <dbReference type="EMBL" id="MFC5632399.1"/>
    </source>
</evidence>
<keyword evidence="3" id="KW-1185">Reference proteome</keyword>
<sequence length="315" mass="34374">MPVSIQLMVVAAYLPKEVINTTQKLVLMKIADSADDQTRLARPGLERMMAWAGVGEKQVITVVTQLVGLGLVERVTIGRVGRRAEYRVFPHGVPPIPSTEELIERRRTAQRAPTNPRLARKTARRKPSSAARTQQDVAAREEARAAAEAASEPGLPQGNPDDAPGRVALGEPSGLPSGNRAGSPGETPSLPSSSSSLPHPPTPTADAAGEPEAERGEPQRAGCPKHAEPVSNCRGCGTNPRAGREQARREAADREHRQQQDWLRQFFAEQERRVAATDPQALEMARQRVRELARMGREKGANSRQRQGHSRDRQH</sequence>
<comment type="caution">
    <text evidence="2">The sequence shown here is derived from an EMBL/GenBank/DDBJ whole genome shotgun (WGS) entry which is preliminary data.</text>
</comment>
<dbReference type="RefSeq" id="WP_381015857.1">
    <property type="nucleotide sequence ID" value="NZ_JBHSNY010000001.1"/>
</dbReference>
<evidence type="ECO:0000256" key="1">
    <source>
        <dbReference type="SAM" id="MobiDB-lite"/>
    </source>
</evidence>
<dbReference type="Proteomes" id="UP001596154">
    <property type="component" value="Unassembled WGS sequence"/>
</dbReference>
<feature type="compositionally biased region" description="Basic residues" evidence="1">
    <location>
        <begin position="118"/>
        <end position="127"/>
    </location>
</feature>
<feature type="compositionally biased region" description="Basic and acidic residues" evidence="1">
    <location>
        <begin position="291"/>
        <end position="301"/>
    </location>
</feature>
<dbReference type="EMBL" id="JBHSNY010000001">
    <property type="protein sequence ID" value="MFC5632399.1"/>
    <property type="molecule type" value="Genomic_DNA"/>
</dbReference>
<feature type="region of interest" description="Disordered" evidence="1">
    <location>
        <begin position="92"/>
        <end position="258"/>
    </location>
</feature>
<feature type="compositionally biased region" description="Basic and acidic residues" evidence="1">
    <location>
        <begin position="242"/>
        <end position="258"/>
    </location>
</feature>
<feature type="region of interest" description="Disordered" evidence="1">
    <location>
        <begin position="291"/>
        <end position="315"/>
    </location>
</feature>
<name>A0ABW0UI14_9ACTN</name>
<gene>
    <name evidence="2" type="ORF">ACFPZJ_01030</name>
</gene>
<dbReference type="Pfam" id="PF13730">
    <property type="entry name" value="HTH_36"/>
    <property type="match status" value="1"/>
</dbReference>
<organism evidence="2 3">
    <name type="scientific">Streptomyces bullii</name>
    <dbReference type="NCBI Taxonomy" id="349910"/>
    <lineage>
        <taxon>Bacteria</taxon>
        <taxon>Bacillati</taxon>
        <taxon>Actinomycetota</taxon>
        <taxon>Actinomycetes</taxon>
        <taxon>Kitasatosporales</taxon>
        <taxon>Streptomycetaceae</taxon>
        <taxon>Streptomyces</taxon>
    </lineage>
</organism>
<protein>
    <submittedName>
        <fullName evidence="2">Helix-turn-helix domain-containing protein</fullName>
    </submittedName>
</protein>
<reference evidence="3" key="1">
    <citation type="journal article" date="2019" name="Int. J. Syst. Evol. Microbiol.">
        <title>The Global Catalogue of Microorganisms (GCM) 10K type strain sequencing project: providing services to taxonomists for standard genome sequencing and annotation.</title>
        <authorList>
            <consortium name="The Broad Institute Genomics Platform"/>
            <consortium name="The Broad Institute Genome Sequencing Center for Infectious Disease"/>
            <person name="Wu L."/>
            <person name="Ma J."/>
        </authorList>
    </citation>
    <scope>NUCLEOTIDE SEQUENCE [LARGE SCALE GENOMIC DNA]</scope>
    <source>
        <strain evidence="3">CGMCC 4.7248</strain>
    </source>
</reference>
<feature type="compositionally biased region" description="Low complexity" evidence="1">
    <location>
        <begin position="182"/>
        <end position="197"/>
    </location>
</feature>